<dbReference type="Proteomes" id="UP000184516">
    <property type="component" value="Unassembled WGS sequence"/>
</dbReference>
<dbReference type="Gene3D" id="2.60.40.380">
    <property type="entry name" value="Purple acid phosphatase-like, N-terminal"/>
    <property type="match status" value="1"/>
</dbReference>
<dbReference type="Pfam" id="PF00149">
    <property type="entry name" value="Metallophos"/>
    <property type="match status" value="1"/>
</dbReference>
<evidence type="ECO:0000256" key="1">
    <source>
        <dbReference type="ARBA" id="ARBA00022729"/>
    </source>
</evidence>
<evidence type="ECO:0000259" key="2">
    <source>
        <dbReference type="Pfam" id="PF00149"/>
    </source>
</evidence>
<sequence length="409" mass="47159">METTNTRRSFITKSIAGVTGAVAAGILPLSAFAEETKSDLLTIDDSHMFLTKPYLQAPTINGMTIMWLTNLKCLNWVEFGETEKLGTKAQQVINGMMNTHSKINCVSINGLKPGTKYFYKVFSKQIVEFQPYKMTFGETINSEIYSFTTLNPDAEKVSWLVLNDIHDRPKSFEELIKINQDKPYDFVFLNGDMFDYQKDENQVINHLLNPCSFFSTEKPFLFVRGNHETRGQFSRNLYDYYCNYDNREYYSFKMGSVFTIVLDTGEDKLDTHPVYGGAVDFDKYREEQAVWLEEQMQTKAFKKAPFRVVMMHIPHFYSGEDWHGPLECRRLFGPLFDKYKIDLFIAGHTHEYGLYEPNPKHSYHFAIGGGPVTGTRTLTRIEASSKKMNLTMFKDDGSEIGQFNLDAKR</sequence>
<dbReference type="Gene3D" id="3.60.21.10">
    <property type="match status" value="1"/>
</dbReference>
<dbReference type="PANTHER" id="PTHR22953:SF153">
    <property type="entry name" value="PURPLE ACID PHOSPHATASE"/>
    <property type="match status" value="1"/>
</dbReference>
<dbReference type="InterPro" id="IPR006311">
    <property type="entry name" value="TAT_signal"/>
</dbReference>
<dbReference type="OrthoDB" id="9809781at2"/>
<organism evidence="4 5">
    <name type="scientific">Flavobacterium fluvii</name>
    <dbReference type="NCBI Taxonomy" id="468056"/>
    <lineage>
        <taxon>Bacteria</taxon>
        <taxon>Pseudomonadati</taxon>
        <taxon>Bacteroidota</taxon>
        <taxon>Flavobacteriia</taxon>
        <taxon>Flavobacteriales</taxon>
        <taxon>Flavobacteriaceae</taxon>
        <taxon>Flavobacterium</taxon>
    </lineage>
</organism>
<protein>
    <submittedName>
        <fullName evidence="4">3',5'-cyclic AMP phosphodiesterase CpdA</fullName>
    </submittedName>
</protein>
<dbReference type="GO" id="GO:0046872">
    <property type="term" value="F:metal ion binding"/>
    <property type="evidence" value="ECO:0007669"/>
    <property type="project" value="InterPro"/>
</dbReference>
<evidence type="ECO:0000313" key="5">
    <source>
        <dbReference type="Proteomes" id="UP000184516"/>
    </source>
</evidence>
<keyword evidence="1" id="KW-0732">Signal</keyword>
<feature type="domain" description="Calcineurin-like phosphoesterase" evidence="2">
    <location>
        <begin position="160"/>
        <end position="352"/>
    </location>
</feature>
<dbReference type="PROSITE" id="PS51318">
    <property type="entry name" value="TAT"/>
    <property type="match status" value="1"/>
</dbReference>
<feature type="domain" description="Purple acid phosphatase N-terminal" evidence="3">
    <location>
        <begin position="59"/>
        <end position="149"/>
    </location>
</feature>
<dbReference type="Pfam" id="PF16656">
    <property type="entry name" value="Pur_ac_phosph_N"/>
    <property type="match status" value="1"/>
</dbReference>
<dbReference type="EMBL" id="FQWB01000004">
    <property type="protein sequence ID" value="SHG44618.1"/>
    <property type="molecule type" value="Genomic_DNA"/>
</dbReference>
<keyword evidence="5" id="KW-1185">Reference proteome</keyword>
<reference evidence="5" key="1">
    <citation type="submission" date="2016-11" db="EMBL/GenBank/DDBJ databases">
        <authorList>
            <person name="Varghese N."/>
            <person name="Submissions S."/>
        </authorList>
    </citation>
    <scope>NUCLEOTIDE SEQUENCE [LARGE SCALE GENOMIC DNA]</scope>
    <source>
        <strain evidence="5">DSM 19978</strain>
    </source>
</reference>
<dbReference type="AlphaFoldDB" id="A0A1M5JVR7"/>
<accession>A0A1M5JVR7</accession>
<dbReference type="SUPFAM" id="SSF49363">
    <property type="entry name" value="Purple acid phosphatase, N-terminal domain"/>
    <property type="match status" value="1"/>
</dbReference>
<gene>
    <name evidence="4" type="ORF">SAMN05443549_10492</name>
</gene>
<dbReference type="PANTHER" id="PTHR22953">
    <property type="entry name" value="ACID PHOSPHATASE RELATED"/>
    <property type="match status" value="1"/>
</dbReference>
<dbReference type="InterPro" id="IPR004843">
    <property type="entry name" value="Calcineurin-like_PHP"/>
</dbReference>
<dbReference type="InterPro" id="IPR015914">
    <property type="entry name" value="PAPs_N"/>
</dbReference>
<dbReference type="STRING" id="468056.SAMN05443549_10492"/>
<evidence type="ECO:0000259" key="3">
    <source>
        <dbReference type="Pfam" id="PF16656"/>
    </source>
</evidence>
<name>A0A1M5JVR7_9FLAO</name>
<dbReference type="InterPro" id="IPR039331">
    <property type="entry name" value="PAPs-like"/>
</dbReference>
<dbReference type="InterPro" id="IPR008963">
    <property type="entry name" value="Purple_acid_Pase-like_N"/>
</dbReference>
<proteinExistence type="predicted"/>
<dbReference type="InterPro" id="IPR029052">
    <property type="entry name" value="Metallo-depent_PP-like"/>
</dbReference>
<dbReference type="RefSeq" id="WP_073370383.1">
    <property type="nucleotide sequence ID" value="NZ_FQWB01000004.1"/>
</dbReference>
<dbReference type="GO" id="GO:0003993">
    <property type="term" value="F:acid phosphatase activity"/>
    <property type="evidence" value="ECO:0007669"/>
    <property type="project" value="InterPro"/>
</dbReference>
<evidence type="ECO:0000313" key="4">
    <source>
        <dbReference type="EMBL" id="SHG44618.1"/>
    </source>
</evidence>
<dbReference type="SUPFAM" id="SSF56300">
    <property type="entry name" value="Metallo-dependent phosphatases"/>
    <property type="match status" value="1"/>
</dbReference>